<gene>
    <name evidence="7" type="ORF">PCOR1329_LOCUS45002</name>
</gene>
<dbReference type="Pfam" id="PF00535">
    <property type="entry name" value="Glycos_transf_2"/>
    <property type="match status" value="1"/>
</dbReference>
<dbReference type="SUPFAM" id="SSF53448">
    <property type="entry name" value="Nucleotide-diphospho-sugar transferases"/>
    <property type="match status" value="1"/>
</dbReference>
<dbReference type="Pfam" id="PF02709">
    <property type="entry name" value="Glyco_transf_7C"/>
    <property type="match status" value="1"/>
</dbReference>
<comment type="caution">
    <text evidence="7">The sequence shown here is derived from an EMBL/GenBank/DDBJ whole genome shotgun (WGS) entry which is preliminary data.</text>
</comment>
<evidence type="ECO:0000256" key="3">
    <source>
        <dbReference type="SAM" id="MobiDB-lite"/>
    </source>
</evidence>
<feature type="transmembrane region" description="Helical" evidence="4">
    <location>
        <begin position="109"/>
        <end position="130"/>
    </location>
</feature>
<name>A0ABN9U5E0_9DINO</name>
<dbReference type="Gene3D" id="3.90.550.10">
    <property type="entry name" value="Spore Coat Polysaccharide Biosynthesis Protein SpsA, Chain A"/>
    <property type="match status" value="1"/>
</dbReference>
<keyword evidence="4" id="KW-0812">Transmembrane</keyword>
<proteinExistence type="predicted"/>
<feature type="region of interest" description="Disordered" evidence="3">
    <location>
        <begin position="1"/>
        <end position="28"/>
    </location>
</feature>
<feature type="non-terminal residue" evidence="7">
    <location>
        <position position="1"/>
    </location>
</feature>
<keyword evidence="4" id="KW-0472">Membrane</keyword>
<evidence type="ECO:0000256" key="1">
    <source>
        <dbReference type="ARBA" id="ARBA00022679"/>
    </source>
</evidence>
<dbReference type="Gene3D" id="2.80.10.50">
    <property type="match status" value="1"/>
</dbReference>
<accession>A0ABN9U5E0</accession>
<feature type="transmembrane region" description="Helical" evidence="4">
    <location>
        <begin position="81"/>
        <end position="102"/>
    </location>
</feature>
<evidence type="ECO:0000256" key="2">
    <source>
        <dbReference type="ARBA" id="ARBA00023157"/>
    </source>
</evidence>
<keyword evidence="8" id="KW-1185">Reference proteome</keyword>
<feature type="domain" description="Galactosyltransferase C-terminal" evidence="6">
    <location>
        <begin position="337"/>
        <end position="385"/>
    </location>
</feature>
<dbReference type="InterPro" id="IPR029044">
    <property type="entry name" value="Nucleotide-diphossugar_trans"/>
</dbReference>
<organism evidence="7 8">
    <name type="scientific">Prorocentrum cordatum</name>
    <dbReference type="NCBI Taxonomy" id="2364126"/>
    <lineage>
        <taxon>Eukaryota</taxon>
        <taxon>Sar</taxon>
        <taxon>Alveolata</taxon>
        <taxon>Dinophyceae</taxon>
        <taxon>Prorocentrales</taxon>
        <taxon>Prorocentraceae</taxon>
        <taxon>Prorocentrum</taxon>
    </lineage>
</organism>
<feature type="transmembrane region" description="Helical" evidence="4">
    <location>
        <begin position="36"/>
        <end position="61"/>
    </location>
</feature>
<protein>
    <recommendedName>
        <fullName evidence="9">Polypeptide N-acetylgalactosaminyltransferase</fullName>
    </recommendedName>
</protein>
<reference evidence="7" key="1">
    <citation type="submission" date="2023-10" db="EMBL/GenBank/DDBJ databases">
        <authorList>
            <person name="Chen Y."/>
            <person name="Shah S."/>
            <person name="Dougan E. K."/>
            <person name="Thang M."/>
            <person name="Chan C."/>
        </authorList>
    </citation>
    <scope>NUCLEOTIDE SEQUENCE [LARGE SCALE GENOMIC DNA]</scope>
</reference>
<dbReference type="PANTHER" id="PTHR11675:SF126">
    <property type="entry name" value="RICIN B LECTIN DOMAIN-CONTAINING PROTEIN"/>
    <property type="match status" value="1"/>
</dbReference>
<evidence type="ECO:0008006" key="9">
    <source>
        <dbReference type="Google" id="ProtNLM"/>
    </source>
</evidence>
<evidence type="ECO:0000259" key="5">
    <source>
        <dbReference type="Pfam" id="PF00535"/>
    </source>
</evidence>
<keyword evidence="2" id="KW-1015">Disulfide bond</keyword>
<evidence type="ECO:0000259" key="6">
    <source>
        <dbReference type="Pfam" id="PF02709"/>
    </source>
</evidence>
<dbReference type="PANTHER" id="PTHR11675">
    <property type="entry name" value="N-ACETYLGALACTOSAMINYLTRANSFERASE"/>
    <property type="match status" value="1"/>
</dbReference>
<dbReference type="InterPro" id="IPR027791">
    <property type="entry name" value="Galactosyl_T_C"/>
</dbReference>
<evidence type="ECO:0000313" key="8">
    <source>
        <dbReference type="Proteomes" id="UP001189429"/>
    </source>
</evidence>
<keyword evidence="4" id="KW-1133">Transmembrane helix</keyword>
<evidence type="ECO:0000313" key="7">
    <source>
        <dbReference type="EMBL" id="CAK0853594.1"/>
    </source>
</evidence>
<feature type="compositionally biased region" description="Low complexity" evidence="3">
    <location>
        <begin position="8"/>
        <end position="17"/>
    </location>
</feature>
<dbReference type="SUPFAM" id="SSF50370">
    <property type="entry name" value="Ricin B-like lectins"/>
    <property type="match status" value="1"/>
</dbReference>
<dbReference type="InterPro" id="IPR001173">
    <property type="entry name" value="Glyco_trans_2-like"/>
</dbReference>
<dbReference type="Proteomes" id="UP001189429">
    <property type="component" value="Unassembled WGS sequence"/>
</dbReference>
<feature type="domain" description="Glycosyltransferase 2-like" evidence="5">
    <location>
        <begin position="179"/>
        <end position="296"/>
    </location>
</feature>
<keyword evidence="1" id="KW-0808">Transferase</keyword>
<dbReference type="EMBL" id="CAUYUJ010015406">
    <property type="protein sequence ID" value="CAK0853594.1"/>
    <property type="molecule type" value="Genomic_DNA"/>
</dbReference>
<dbReference type="InterPro" id="IPR035992">
    <property type="entry name" value="Ricin_B-like_lectins"/>
</dbReference>
<evidence type="ECO:0000256" key="4">
    <source>
        <dbReference type="SAM" id="Phobius"/>
    </source>
</evidence>
<sequence>ARRGGARAGSPRAARPRGGAGMPPARRRKAGDQASAAAGAGFLARCAIFNLVPLAYIVLVTGRVHANAAAGIHGDEVATSVLPRLALLASISCAYAALDLCVARGPSWFLGLQVLLQLLVLLLCIGQDAVAAPPPQAPQLVAGPVAPPLPQAAAAPPLQLRGSPPSAPALDAVEPPTISVVLPCLNESENTVQTVQSFCDRTPADVLHEIIVVDDGSSPPLEIILRQQIPERCKLKVLRHTKPYGLMIAKQTGGDAAVGRFIGFYDCHVAPSKTWYIETIKLLEKSDKRMVVPMIGDLNISSWDEKVNGALTAKCYINLGTADFWWYDDDSDWIPIISGGLVATTRKWWQFSGGFDGDMRGWGGENSDQSLTAWLCGGDIVRAKTSTVSHMWRVSGDKRTRAKFHTHFPGVDNMARVAAGWFDEWMPKFRQGSVMNGRTNASTILERRKRMGCKPFAYFLHRFRKIYLDSGMLPAKVFKIRLKEDSTNGREDRCIHRHGRIYRLAPCSQGSWFHEANWVPADFPLADDLDAGVASGGSSRPDGEFVTCGGHKAPSCGECPQGNGEGWCHVDCTWVFGQCIEKAAYLRRMAQRKTPKCCSGIREWNALECFDTMDAHGPTAYQCDVTGKNKNQQYIFDSQGRIRHQGGKCLNADADREKALAGDCEGGSRWAKDDEFVPEETTLYHEAVRRLGYSEDSPDH</sequence>